<dbReference type="Proteomes" id="UP000580568">
    <property type="component" value="Unassembled WGS sequence"/>
</dbReference>
<keyword evidence="2" id="KW-1185">Reference proteome</keyword>
<dbReference type="AlphaFoldDB" id="A0A6V8SKC0"/>
<name>A0A6V8SKC0_9CLOT</name>
<evidence type="ECO:0000313" key="1">
    <source>
        <dbReference type="EMBL" id="GFP77674.1"/>
    </source>
</evidence>
<dbReference type="EMBL" id="BLZR01000001">
    <property type="protein sequence ID" value="GFP77674.1"/>
    <property type="molecule type" value="Genomic_DNA"/>
</dbReference>
<sequence>MAVEYIFNVDNQFIIKDYDKAKTFSSFLPGVAGVDGIPMWAYYVNRGQGLGSFGVKDKNSTIMEFFPAHLMYKNIELQGFRTFIKYNGEVHEIFSSSSKDDTKRRMLIEKNILKVEEINKTLNIKVTVTYFTVPKESYAGLIRKVDVENLDNTEKFIEILDGLTQVLPYGITNADYQAMANLMKSWFDVFNLENNIAYYKVRATTNDSAEVGEVNKGNFFLSFSSEDNQLISPIIDMDLIFGCNTSLIRPFGFEDNDLEDIYSKKQVPQNKVSGGFSGKAVRLTKKFTLCSIYGHIASVELINSIKDRFNVAYVEIKEDEARKLIEDLVDNTYTETGNHLFDQYISQCYMDNVLRGGYPLVFKGNGKNHVYHVYSRKHGDLEREYNFFSIEPAYYSQGNGNFRDVNQNRRNDVLINPEVQEFNVKQFMDLIQADGYNPLSVKGSEFTFDKEKFDEVFELFNEEDNNVKNILMGKFTPGKLINYIADNNVIIKCSYEELVERVLQYSTQGFEAEFGEGYWTDHWTYNMDLIDNYLNIYPDKLEKFLFETKDYRFFDSPVRVLPRSDKYVITNGKVRQYGAILEDEEKCHKLNIKLTDTNWLKKDNGAGDIYETNLYAKLISLALNKFVNLDPMGMGIEMEANKPGWNDAMNGLPGIFGSSINESAELVRVLNFIIDASEKFDKSVPIHTELFELITDVDAVLNRKNNGEIGQFEYWDKISYLKEAYREKIRFGIDGKEKELTSKEILEIFNKFRTKLNEGLEKALELGKGIYPTYITYEAKEYEILEGKKNPVNGYQNVLVKEFECVPIPLFLEGPARMLKSLKDIDKAKSLYNKIKNSKIYDEKLNMYKTSEPLDETTHEVGRARAFTAGWLERESIFLHMEYKYLLGLLKAGLYDEYFEDIKTALIPFIDPKVYGRSTLENSSFIASSVNPDEEVHGRGFVSRLTGSTSEMLSMWFVMMAGKNVFRYEEGKLKLELKPILPHWLFNSNNEISFKFLGKTIVTYHNRSSKNTYGDNGAVVERLELRTFDEEAFEIVGGIIEGRYAEMIRQGDFRSIDVYLA</sequence>
<dbReference type="GO" id="GO:0005975">
    <property type="term" value="P:carbohydrate metabolic process"/>
    <property type="evidence" value="ECO:0007669"/>
    <property type="project" value="InterPro"/>
</dbReference>
<organism evidence="1 2">
    <name type="scientific">Clostridium fungisolvens</name>
    <dbReference type="NCBI Taxonomy" id="1604897"/>
    <lineage>
        <taxon>Bacteria</taxon>
        <taxon>Bacillati</taxon>
        <taxon>Bacillota</taxon>
        <taxon>Clostridia</taxon>
        <taxon>Eubacteriales</taxon>
        <taxon>Clostridiaceae</taxon>
        <taxon>Clostridium</taxon>
    </lineage>
</organism>
<protein>
    <recommendedName>
        <fullName evidence="3">Cellobiose phosphorylase</fullName>
    </recommendedName>
</protein>
<dbReference type="InterPro" id="IPR008928">
    <property type="entry name" value="6-hairpin_glycosidase_sf"/>
</dbReference>
<dbReference type="RefSeq" id="WP_183279038.1">
    <property type="nucleotide sequence ID" value="NZ_BLZR01000001.1"/>
</dbReference>
<reference evidence="1 2" key="1">
    <citation type="submission" date="2020-07" db="EMBL/GenBank/DDBJ databases">
        <title>A new beta-1,3-glucan-decomposing anaerobic bacterium isolated from anoxic soil subjected to biological soil disinfestation.</title>
        <authorList>
            <person name="Ueki A."/>
            <person name="Tonouchi A."/>
        </authorList>
    </citation>
    <scope>NUCLEOTIDE SEQUENCE [LARGE SCALE GENOMIC DNA]</scope>
    <source>
        <strain evidence="1 2">TW1</strain>
    </source>
</reference>
<proteinExistence type="predicted"/>
<evidence type="ECO:0000313" key="2">
    <source>
        <dbReference type="Proteomes" id="UP000580568"/>
    </source>
</evidence>
<comment type="caution">
    <text evidence="1">The sequence shown here is derived from an EMBL/GenBank/DDBJ whole genome shotgun (WGS) entry which is preliminary data.</text>
</comment>
<gene>
    <name evidence="1" type="ORF">bsdtw1_03834</name>
</gene>
<dbReference type="SUPFAM" id="SSF48208">
    <property type="entry name" value="Six-hairpin glycosidases"/>
    <property type="match status" value="1"/>
</dbReference>
<evidence type="ECO:0008006" key="3">
    <source>
        <dbReference type="Google" id="ProtNLM"/>
    </source>
</evidence>
<accession>A0A6V8SKC0</accession>